<dbReference type="Proteomes" id="UP000011750">
    <property type="component" value="Chromosome A09"/>
</dbReference>
<dbReference type="Gramene" id="Bra036808.1">
    <property type="protein sequence ID" value="Bra036808.1-P"/>
    <property type="gene ID" value="Bra036808"/>
</dbReference>
<sequence length="116" mass="12469">MYLNSINDGSNSANFGSSVFDGYGHVVVLVFLIVTSSVRSSLTSQHLIGLLEPLVVAVSGSNNCSIWMLCVNCVAAVAVVCMGMCFEAFSELFSSGSLSLRVNHRRDQNYWVPTLG</sequence>
<evidence type="ECO:0000313" key="3">
    <source>
        <dbReference type="Proteomes" id="UP000011750"/>
    </source>
</evidence>
<keyword evidence="3" id="KW-1185">Reference proteome</keyword>
<dbReference type="EnsemblPlants" id="Bra036808.1">
    <property type="protein sequence ID" value="Bra036808.1-P"/>
    <property type="gene ID" value="Bra036808"/>
</dbReference>
<dbReference type="OMA" id="RRDQNYW"/>
<keyword evidence="1" id="KW-0472">Membrane</keyword>
<dbReference type="AlphaFoldDB" id="M4F6U8"/>
<name>M4F6U8_BRACM</name>
<keyword evidence="1" id="KW-1133">Transmembrane helix</keyword>
<feature type="transmembrane region" description="Helical" evidence="1">
    <location>
        <begin position="20"/>
        <end position="38"/>
    </location>
</feature>
<keyword evidence="1" id="KW-0812">Transmembrane</keyword>
<reference evidence="2" key="3">
    <citation type="submission" date="2023-03" db="UniProtKB">
        <authorList>
            <consortium name="EnsemblPlants"/>
        </authorList>
    </citation>
    <scope>IDENTIFICATION</scope>
    <source>
        <strain evidence="2">cv. Chiifu-401-42</strain>
    </source>
</reference>
<reference evidence="2 3" key="1">
    <citation type="journal article" date="2011" name="Nat. Genet.">
        <title>The genome of the mesopolyploid crop species Brassica rapa.</title>
        <authorList>
            <consortium name="Brassica rapa Genome Sequencing Project Consortium"/>
            <person name="Wang X."/>
            <person name="Wang H."/>
            <person name="Wang J."/>
            <person name="Sun R."/>
            <person name="Wu J."/>
            <person name="Liu S."/>
            <person name="Bai Y."/>
            <person name="Mun J.H."/>
            <person name="Bancroft I."/>
            <person name="Cheng F."/>
            <person name="Huang S."/>
            <person name="Li X."/>
            <person name="Hua W."/>
            <person name="Wang J."/>
            <person name="Wang X."/>
            <person name="Freeling M."/>
            <person name="Pires J.C."/>
            <person name="Paterson A.H."/>
            <person name="Chalhoub B."/>
            <person name="Wang B."/>
            <person name="Hayward A."/>
            <person name="Sharpe A.G."/>
            <person name="Park B.S."/>
            <person name="Weisshaar B."/>
            <person name="Liu B."/>
            <person name="Li B."/>
            <person name="Liu B."/>
            <person name="Tong C."/>
            <person name="Song C."/>
            <person name="Duran C."/>
            <person name="Peng C."/>
            <person name="Geng C."/>
            <person name="Koh C."/>
            <person name="Lin C."/>
            <person name="Edwards D."/>
            <person name="Mu D."/>
            <person name="Shen D."/>
            <person name="Soumpourou E."/>
            <person name="Li F."/>
            <person name="Fraser F."/>
            <person name="Conant G."/>
            <person name="Lassalle G."/>
            <person name="King G.J."/>
            <person name="Bonnema G."/>
            <person name="Tang H."/>
            <person name="Wang H."/>
            <person name="Belcram H."/>
            <person name="Zhou H."/>
            <person name="Hirakawa H."/>
            <person name="Abe H."/>
            <person name="Guo H."/>
            <person name="Wang H."/>
            <person name="Jin H."/>
            <person name="Parkin I.A."/>
            <person name="Batley J."/>
            <person name="Kim J.S."/>
            <person name="Just J."/>
            <person name="Li J."/>
            <person name="Xu J."/>
            <person name="Deng J."/>
            <person name="Kim J.A."/>
            <person name="Li J."/>
            <person name="Yu J."/>
            <person name="Meng J."/>
            <person name="Wang J."/>
            <person name="Min J."/>
            <person name="Poulain J."/>
            <person name="Wang J."/>
            <person name="Hatakeyama K."/>
            <person name="Wu K."/>
            <person name="Wang L."/>
            <person name="Fang L."/>
            <person name="Trick M."/>
            <person name="Links M.G."/>
            <person name="Zhao M."/>
            <person name="Jin M."/>
            <person name="Ramchiary N."/>
            <person name="Drou N."/>
            <person name="Berkman P.J."/>
            <person name="Cai Q."/>
            <person name="Huang Q."/>
            <person name="Li R."/>
            <person name="Tabata S."/>
            <person name="Cheng S."/>
            <person name="Zhang S."/>
            <person name="Zhang S."/>
            <person name="Huang S."/>
            <person name="Sato S."/>
            <person name="Sun S."/>
            <person name="Kwon S.J."/>
            <person name="Choi S.R."/>
            <person name="Lee T.H."/>
            <person name="Fan W."/>
            <person name="Zhao X."/>
            <person name="Tan X."/>
            <person name="Xu X."/>
            <person name="Wang Y."/>
            <person name="Qiu Y."/>
            <person name="Yin Y."/>
            <person name="Li Y."/>
            <person name="Du Y."/>
            <person name="Liao Y."/>
            <person name="Lim Y."/>
            <person name="Narusaka Y."/>
            <person name="Wang Y."/>
            <person name="Wang Z."/>
            <person name="Li Z."/>
            <person name="Wang Z."/>
            <person name="Xiong Z."/>
            <person name="Zhang Z."/>
        </authorList>
    </citation>
    <scope>NUCLEOTIDE SEQUENCE [LARGE SCALE GENOMIC DNA]</scope>
    <source>
        <strain evidence="2 3">cv. Chiifu-401-42</strain>
    </source>
</reference>
<evidence type="ECO:0000313" key="2">
    <source>
        <dbReference type="EnsemblPlants" id="Bra036808.1-P"/>
    </source>
</evidence>
<organism evidence="2 3">
    <name type="scientific">Brassica campestris</name>
    <name type="common">Field mustard</name>
    <dbReference type="NCBI Taxonomy" id="3711"/>
    <lineage>
        <taxon>Eukaryota</taxon>
        <taxon>Viridiplantae</taxon>
        <taxon>Streptophyta</taxon>
        <taxon>Embryophyta</taxon>
        <taxon>Tracheophyta</taxon>
        <taxon>Spermatophyta</taxon>
        <taxon>Magnoliopsida</taxon>
        <taxon>eudicotyledons</taxon>
        <taxon>Gunneridae</taxon>
        <taxon>Pentapetalae</taxon>
        <taxon>rosids</taxon>
        <taxon>malvids</taxon>
        <taxon>Brassicales</taxon>
        <taxon>Brassicaceae</taxon>
        <taxon>Brassiceae</taxon>
        <taxon>Brassica</taxon>
    </lineage>
</organism>
<feature type="transmembrane region" description="Helical" evidence="1">
    <location>
        <begin position="66"/>
        <end position="89"/>
    </location>
</feature>
<reference evidence="2 3" key="2">
    <citation type="journal article" date="2018" name="Hortic Res">
        <title>Improved Brassica rapa reference genome by single-molecule sequencing and chromosome conformation capture technologies.</title>
        <authorList>
            <person name="Zhang L."/>
            <person name="Cai X."/>
            <person name="Wu J."/>
            <person name="Liu M."/>
            <person name="Grob S."/>
            <person name="Cheng F."/>
            <person name="Liang J."/>
            <person name="Cai C."/>
            <person name="Liu Z."/>
            <person name="Liu B."/>
            <person name="Wang F."/>
            <person name="Li S."/>
            <person name="Liu F."/>
            <person name="Li X."/>
            <person name="Cheng L."/>
            <person name="Yang W."/>
            <person name="Li M.H."/>
            <person name="Grossniklaus U."/>
            <person name="Zheng H."/>
            <person name="Wang X."/>
        </authorList>
    </citation>
    <scope>NUCLEOTIDE SEQUENCE [LARGE SCALE GENOMIC DNA]</scope>
    <source>
        <strain evidence="2 3">cv. Chiifu-401-42</strain>
    </source>
</reference>
<evidence type="ECO:0000256" key="1">
    <source>
        <dbReference type="SAM" id="Phobius"/>
    </source>
</evidence>
<dbReference type="HOGENOM" id="CLU_2100334_0_0_1"/>
<protein>
    <submittedName>
        <fullName evidence="2">Uncharacterized protein</fullName>
    </submittedName>
</protein>
<proteinExistence type="predicted"/>
<dbReference type="InParanoid" id="M4F6U8"/>
<accession>M4F6U8</accession>